<proteinExistence type="predicted"/>
<dbReference type="OrthoDB" id="2893938at2759"/>
<evidence type="ECO:0000313" key="2">
    <source>
        <dbReference type="Proteomes" id="UP000027222"/>
    </source>
</evidence>
<keyword evidence="2" id="KW-1185">Reference proteome</keyword>
<dbReference type="EMBL" id="KL142397">
    <property type="protein sequence ID" value="KDR70463.1"/>
    <property type="molecule type" value="Genomic_DNA"/>
</dbReference>
<name>A0A067SUQ0_GALM3</name>
<sequence length="513" mass="58463">MLKSFKYQMSITPFRQTVTPLGPYRDVRPISRLNYDILWQIFNLNTLTDTDIVQNDSENHEMSLITARHTSQVCADWRSLMLASSSLWANTINLQHLNQRNDDWRGEILKRTTNSLLTIIGHLEAGWPTSQFFLSLLDGQWTRLRRISVHVHGKAVAKDKRWLSIQSPAPNLEIFCIRFVSTSAFSTLDDTLFSDTAPSIHTLITHNINFKFSGRWLSSLHSLDLSGCSVRKTILFALADMLSLESLNMTNVDIVDTDAEDHSWPMIILPQLKLLSLSVDLGTLAVLIGYIAPTPRCIFKYEYSNSTIAPPSANDIFLLLRGLSAHFQCFFDFWLYDMLFWTMTKYMIDLKTDCSGLFFHIDIDSGSDWHGIPDIILHSLHYCNLSSITNLELHVSPDPLDPSNVQLSELCRSLSPVEVMHTDSQIMEVLIQLQEELDGMTLFPNLHSVVFDTDAELKCDAIQRFILQRRDAGVPIAEFDLSDCTSPNQDRLLFLEGINGLDVEWNQDIRNGM</sequence>
<dbReference type="SUPFAM" id="SSF52047">
    <property type="entry name" value="RNI-like"/>
    <property type="match status" value="1"/>
</dbReference>
<reference evidence="2" key="1">
    <citation type="journal article" date="2014" name="Proc. Natl. Acad. Sci. U.S.A.">
        <title>Extensive sampling of basidiomycete genomes demonstrates inadequacy of the white-rot/brown-rot paradigm for wood decay fungi.</title>
        <authorList>
            <person name="Riley R."/>
            <person name="Salamov A.A."/>
            <person name="Brown D.W."/>
            <person name="Nagy L.G."/>
            <person name="Floudas D."/>
            <person name="Held B.W."/>
            <person name="Levasseur A."/>
            <person name="Lombard V."/>
            <person name="Morin E."/>
            <person name="Otillar R."/>
            <person name="Lindquist E.A."/>
            <person name="Sun H."/>
            <person name="LaButti K.M."/>
            <person name="Schmutz J."/>
            <person name="Jabbour D."/>
            <person name="Luo H."/>
            <person name="Baker S.E."/>
            <person name="Pisabarro A.G."/>
            <person name="Walton J.D."/>
            <person name="Blanchette R.A."/>
            <person name="Henrissat B."/>
            <person name="Martin F."/>
            <person name="Cullen D."/>
            <person name="Hibbett D.S."/>
            <person name="Grigoriev I.V."/>
        </authorList>
    </citation>
    <scope>NUCLEOTIDE SEQUENCE [LARGE SCALE GENOMIC DNA]</scope>
    <source>
        <strain evidence="2">CBS 339.88</strain>
    </source>
</reference>
<dbReference type="Proteomes" id="UP000027222">
    <property type="component" value="Unassembled WGS sequence"/>
</dbReference>
<accession>A0A067SUQ0</accession>
<gene>
    <name evidence="1" type="ORF">GALMADRAFT_885615</name>
</gene>
<dbReference type="HOGENOM" id="CLU_030662_0_0_1"/>
<protein>
    <recommendedName>
        <fullName evidence="3">F-box domain-containing protein</fullName>
    </recommendedName>
</protein>
<evidence type="ECO:0008006" key="3">
    <source>
        <dbReference type="Google" id="ProtNLM"/>
    </source>
</evidence>
<dbReference type="AlphaFoldDB" id="A0A067SUQ0"/>
<evidence type="ECO:0000313" key="1">
    <source>
        <dbReference type="EMBL" id="KDR70463.1"/>
    </source>
</evidence>
<dbReference type="InterPro" id="IPR032675">
    <property type="entry name" value="LRR_dom_sf"/>
</dbReference>
<dbReference type="Gene3D" id="3.80.10.10">
    <property type="entry name" value="Ribonuclease Inhibitor"/>
    <property type="match status" value="1"/>
</dbReference>
<organism evidence="1 2">
    <name type="scientific">Galerina marginata (strain CBS 339.88)</name>
    <dbReference type="NCBI Taxonomy" id="685588"/>
    <lineage>
        <taxon>Eukaryota</taxon>
        <taxon>Fungi</taxon>
        <taxon>Dikarya</taxon>
        <taxon>Basidiomycota</taxon>
        <taxon>Agaricomycotina</taxon>
        <taxon>Agaricomycetes</taxon>
        <taxon>Agaricomycetidae</taxon>
        <taxon>Agaricales</taxon>
        <taxon>Agaricineae</taxon>
        <taxon>Strophariaceae</taxon>
        <taxon>Galerina</taxon>
    </lineage>
</organism>